<name>A0A382J2D8_9ZZZZ</name>
<dbReference type="InterPro" id="IPR003029">
    <property type="entry name" value="S1_domain"/>
</dbReference>
<dbReference type="SMART" id="SM00316">
    <property type="entry name" value="S1"/>
    <property type="match status" value="1"/>
</dbReference>
<dbReference type="InterPro" id="IPR035104">
    <property type="entry name" value="Ribosomal_protein_S1-like"/>
</dbReference>
<dbReference type="GO" id="GO:0003676">
    <property type="term" value="F:nucleic acid binding"/>
    <property type="evidence" value="ECO:0007669"/>
    <property type="project" value="InterPro"/>
</dbReference>
<reference evidence="2" key="1">
    <citation type="submission" date="2018-05" db="EMBL/GenBank/DDBJ databases">
        <authorList>
            <person name="Lanie J.A."/>
            <person name="Ng W.-L."/>
            <person name="Kazmierczak K.M."/>
            <person name="Andrzejewski T.M."/>
            <person name="Davidsen T.M."/>
            <person name="Wayne K.J."/>
            <person name="Tettelin H."/>
            <person name="Glass J.I."/>
            <person name="Rusch D."/>
            <person name="Podicherti R."/>
            <person name="Tsui H.-C.T."/>
            <person name="Winkler M.E."/>
        </authorList>
    </citation>
    <scope>NUCLEOTIDE SEQUENCE</scope>
</reference>
<dbReference type="PRINTS" id="PR00681">
    <property type="entry name" value="RIBOSOMALS1"/>
</dbReference>
<sequence length="114" mass="12553">MSALMEELLAESKIEQLKEGSVISGTVMEIRPTEVVIDFGGKAEGTVQAHEFVDIGELEIGSDIEVFLERLEDKDGNPVLSFDKAEQKKNWEKIVNTCEEGSVITGRVKTKVKG</sequence>
<gene>
    <name evidence="2" type="ORF">METZ01_LOCUS259054</name>
</gene>
<dbReference type="Gene3D" id="2.40.50.140">
    <property type="entry name" value="Nucleic acid-binding proteins"/>
    <property type="match status" value="1"/>
</dbReference>
<proteinExistence type="predicted"/>
<protein>
    <recommendedName>
        <fullName evidence="1">S1 motif domain-containing protein</fullName>
    </recommendedName>
</protein>
<evidence type="ECO:0000313" key="2">
    <source>
        <dbReference type="EMBL" id="SVC06200.1"/>
    </source>
</evidence>
<dbReference type="Pfam" id="PF00575">
    <property type="entry name" value="S1"/>
    <property type="match status" value="1"/>
</dbReference>
<dbReference type="SUPFAM" id="SSF50249">
    <property type="entry name" value="Nucleic acid-binding proteins"/>
    <property type="match status" value="1"/>
</dbReference>
<organism evidence="2">
    <name type="scientific">marine metagenome</name>
    <dbReference type="NCBI Taxonomy" id="408172"/>
    <lineage>
        <taxon>unclassified sequences</taxon>
        <taxon>metagenomes</taxon>
        <taxon>ecological metagenomes</taxon>
    </lineage>
</organism>
<dbReference type="AlphaFoldDB" id="A0A382J2D8"/>
<feature type="domain" description="S1 motif" evidence="1">
    <location>
        <begin position="20"/>
        <end position="83"/>
    </location>
</feature>
<dbReference type="InterPro" id="IPR012340">
    <property type="entry name" value="NA-bd_OB-fold"/>
</dbReference>
<dbReference type="EMBL" id="UINC01071360">
    <property type="protein sequence ID" value="SVC06200.1"/>
    <property type="molecule type" value="Genomic_DNA"/>
</dbReference>
<accession>A0A382J2D8</accession>
<evidence type="ECO:0000259" key="1">
    <source>
        <dbReference type="PROSITE" id="PS50126"/>
    </source>
</evidence>
<feature type="non-terminal residue" evidence="2">
    <location>
        <position position="114"/>
    </location>
</feature>
<dbReference type="PROSITE" id="PS50126">
    <property type="entry name" value="S1"/>
    <property type="match status" value="1"/>
</dbReference>